<dbReference type="KEGG" id="mhi:Mhar_0642"/>
<dbReference type="EMBL" id="CP003117">
    <property type="protein sequence ID" value="AET64020.1"/>
    <property type="molecule type" value="Genomic_DNA"/>
</dbReference>
<proteinExistence type="predicted"/>
<dbReference type="HOGENOM" id="CLU_1222524_0_0_2"/>
<keyword evidence="2" id="KW-1185">Reference proteome</keyword>
<sequence length="226" mass="23921">MDITPIEPLPLQNTILYIRGGKNMNIYRSILLLSLLAATLLPSVAEVDTITFCDSLPPKEGGWSDRHILPLFDPTMGELLRVDLSVDLVVTQDFQFENEGPAGATVDVDSVFELSITMPDSSNITAAATSSISEDLAGFDGEVDFSGPSGRTIKGLASTGSVAEEYLELAAFVASIPDETINLPARALANSKTQLSGNTVSRISSLVGSKVCVTYTYDADAGGEGR</sequence>
<reference evidence="1 2" key="1">
    <citation type="journal article" date="2012" name="PLoS ONE">
        <title>The genome characteristics and predicted function of methyl-group oxidation pathway in the obligate aceticlastic methanogens, Methanosaeta spp.</title>
        <authorList>
            <person name="Zhu J."/>
            <person name="Zheng H."/>
            <person name="Ai G."/>
            <person name="Zhang G."/>
            <person name="Liu D."/>
            <person name="Liu X."/>
            <person name="Dong X."/>
        </authorList>
    </citation>
    <scope>NUCLEOTIDE SEQUENCE [LARGE SCALE GENOMIC DNA]</scope>
    <source>
        <strain evidence="1 2">6Ac</strain>
    </source>
</reference>
<dbReference type="Proteomes" id="UP000005877">
    <property type="component" value="Chromosome"/>
</dbReference>
<accession>G7WNP4</accession>
<gene>
    <name evidence="1" type="ordered locus">Mhar_0642</name>
</gene>
<name>G7WNP4_METH6</name>
<evidence type="ECO:0000313" key="2">
    <source>
        <dbReference type="Proteomes" id="UP000005877"/>
    </source>
</evidence>
<dbReference type="PATRIC" id="fig|1110509.7.peg.714"/>
<organism evidence="1 2">
    <name type="scientific">Methanothrix harundinacea (strain 6Ac)</name>
    <name type="common">Methanosaeta harundinacea</name>
    <dbReference type="NCBI Taxonomy" id="1110509"/>
    <lineage>
        <taxon>Archaea</taxon>
        <taxon>Methanobacteriati</taxon>
        <taxon>Methanobacteriota</taxon>
        <taxon>Stenosarchaea group</taxon>
        <taxon>Methanomicrobia</taxon>
        <taxon>Methanotrichales</taxon>
        <taxon>Methanotrichaceae</taxon>
        <taxon>Methanothrix</taxon>
    </lineage>
</organism>
<dbReference type="NCBIfam" id="NF033208">
    <property type="entry name" value="choice_anch_E"/>
    <property type="match status" value="1"/>
</dbReference>
<protein>
    <submittedName>
        <fullName evidence="1">Uncharacterized protein</fullName>
    </submittedName>
</protein>
<dbReference type="AlphaFoldDB" id="G7WNP4"/>
<evidence type="ECO:0000313" key="1">
    <source>
        <dbReference type="EMBL" id="AET64020.1"/>
    </source>
</evidence>